<dbReference type="NCBIfam" id="TIGR02532">
    <property type="entry name" value="IV_pilin_GFxxxE"/>
    <property type="match status" value="1"/>
</dbReference>
<evidence type="ECO:0000256" key="4">
    <source>
        <dbReference type="SAM" id="Phobius"/>
    </source>
</evidence>
<gene>
    <name evidence="5" type="primary">pilA</name>
    <name evidence="5" type="ORF">PAUR_a3863</name>
</gene>
<keyword evidence="3" id="KW-0281">Fimbrium</keyword>
<comment type="similarity">
    <text evidence="1 3">Belongs to the N-Me-Phe pilin family.</text>
</comment>
<organism evidence="5 6">
    <name type="scientific">Pseudoalteromonas aurantia 208</name>
    <dbReference type="NCBI Taxonomy" id="1314867"/>
    <lineage>
        <taxon>Bacteria</taxon>
        <taxon>Pseudomonadati</taxon>
        <taxon>Pseudomonadota</taxon>
        <taxon>Gammaproteobacteria</taxon>
        <taxon>Alteromonadales</taxon>
        <taxon>Pseudoalteromonadaceae</taxon>
        <taxon>Pseudoalteromonas</taxon>
    </lineage>
</organism>
<dbReference type="Pfam" id="PF00114">
    <property type="entry name" value="Pilin"/>
    <property type="match status" value="1"/>
</dbReference>
<dbReference type="PANTHER" id="PTHR30093">
    <property type="entry name" value="GENERAL SECRETION PATHWAY PROTEIN G"/>
    <property type="match status" value="1"/>
</dbReference>
<protein>
    <submittedName>
        <fullName evidence="5">Type IV pilus assembly protein PilA</fullName>
    </submittedName>
</protein>
<keyword evidence="4" id="KW-1133">Transmembrane helix</keyword>
<dbReference type="PANTHER" id="PTHR30093:SF34">
    <property type="entry name" value="PREPILIN PEPTIDASE-DEPENDENT PROTEIN D"/>
    <property type="match status" value="1"/>
</dbReference>
<reference evidence="5 6" key="1">
    <citation type="submission" date="2015-03" db="EMBL/GenBank/DDBJ databases">
        <title>Genome sequence of Pseudoalteromonas aurantia.</title>
        <authorList>
            <person name="Xie B.-B."/>
            <person name="Rong J.-C."/>
            <person name="Qin Q.-L."/>
            <person name="Zhang Y.-Z."/>
        </authorList>
    </citation>
    <scope>NUCLEOTIDE SEQUENCE [LARGE SCALE GENOMIC DNA]</scope>
    <source>
        <strain evidence="5 6">208</strain>
    </source>
</reference>
<name>A0ABR9EEH6_9GAMM</name>
<evidence type="ECO:0000256" key="2">
    <source>
        <dbReference type="ARBA" id="ARBA00022481"/>
    </source>
</evidence>
<evidence type="ECO:0000256" key="1">
    <source>
        <dbReference type="ARBA" id="ARBA00005233"/>
    </source>
</evidence>
<proteinExistence type="inferred from homology"/>
<dbReference type="Gene3D" id="3.30.700.10">
    <property type="entry name" value="Glycoprotein, Type 4 Pilin"/>
    <property type="match status" value="1"/>
</dbReference>
<keyword evidence="2" id="KW-0488">Methylation</keyword>
<comment type="caution">
    <text evidence="5">The sequence shown here is derived from an EMBL/GenBank/DDBJ whole genome shotgun (WGS) entry which is preliminary data.</text>
</comment>
<evidence type="ECO:0000256" key="3">
    <source>
        <dbReference type="RuleBase" id="RU000389"/>
    </source>
</evidence>
<evidence type="ECO:0000313" key="5">
    <source>
        <dbReference type="EMBL" id="MBE0369374.1"/>
    </source>
</evidence>
<accession>A0ABR9EEH6</accession>
<dbReference type="PROSITE" id="PS00409">
    <property type="entry name" value="PROKAR_NTER_METHYL"/>
    <property type="match status" value="1"/>
</dbReference>
<dbReference type="InterPro" id="IPR001082">
    <property type="entry name" value="Pilin"/>
</dbReference>
<dbReference type="Pfam" id="PF07963">
    <property type="entry name" value="N_methyl"/>
    <property type="match status" value="1"/>
</dbReference>
<evidence type="ECO:0000313" key="6">
    <source>
        <dbReference type="Proteomes" id="UP000615755"/>
    </source>
</evidence>
<dbReference type="Proteomes" id="UP000615755">
    <property type="component" value="Unassembled WGS sequence"/>
</dbReference>
<keyword evidence="4" id="KW-0812">Transmembrane</keyword>
<dbReference type="InterPro" id="IPR045584">
    <property type="entry name" value="Pilin-like"/>
</dbReference>
<feature type="transmembrane region" description="Helical" evidence="4">
    <location>
        <begin position="7"/>
        <end position="29"/>
    </location>
</feature>
<sequence>MTKQHQGGFTLIELMIVVAIIGILAAVALPQYQDYIAKSQAAESVALAGSAKTAIAEYHQINGSYPTASTVPALSELAATGTYGALAANASGVLVVTMNASGVASAIAGKVFTFTPDTSGNTFRWTCTNNLGTGNEDLAPQNCKGATP</sequence>
<dbReference type="SUPFAM" id="SSF54523">
    <property type="entry name" value="Pili subunits"/>
    <property type="match status" value="1"/>
</dbReference>
<keyword evidence="6" id="KW-1185">Reference proteome</keyword>
<keyword evidence="4" id="KW-0472">Membrane</keyword>
<dbReference type="EMBL" id="AQGV01000013">
    <property type="protein sequence ID" value="MBE0369374.1"/>
    <property type="molecule type" value="Genomic_DNA"/>
</dbReference>
<dbReference type="InterPro" id="IPR012902">
    <property type="entry name" value="N_methyl_site"/>
</dbReference>
<dbReference type="RefSeq" id="WP_192508619.1">
    <property type="nucleotide sequence ID" value="NZ_AQGV01000013.1"/>
</dbReference>